<gene>
    <name evidence="1" type="ORF">HannXRQ_Chr09g0266001</name>
</gene>
<accession>A0A251TYG6</accession>
<keyword evidence="2" id="KW-1185">Reference proteome</keyword>
<reference evidence="2" key="1">
    <citation type="journal article" date="2017" name="Nature">
        <title>The sunflower genome provides insights into oil metabolism, flowering and Asterid evolution.</title>
        <authorList>
            <person name="Badouin H."/>
            <person name="Gouzy J."/>
            <person name="Grassa C.J."/>
            <person name="Murat F."/>
            <person name="Staton S.E."/>
            <person name="Cottret L."/>
            <person name="Lelandais-Briere C."/>
            <person name="Owens G.L."/>
            <person name="Carrere S."/>
            <person name="Mayjonade B."/>
            <person name="Legrand L."/>
            <person name="Gill N."/>
            <person name="Kane N.C."/>
            <person name="Bowers J.E."/>
            <person name="Hubner S."/>
            <person name="Bellec A."/>
            <person name="Berard A."/>
            <person name="Berges H."/>
            <person name="Blanchet N."/>
            <person name="Boniface M.C."/>
            <person name="Brunel D."/>
            <person name="Catrice O."/>
            <person name="Chaidir N."/>
            <person name="Claudel C."/>
            <person name="Donnadieu C."/>
            <person name="Faraut T."/>
            <person name="Fievet G."/>
            <person name="Helmstetter N."/>
            <person name="King M."/>
            <person name="Knapp S.J."/>
            <person name="Lai Z."/>
            <person name="Le Paslier M.C."/>
            <person name="Lippi Y."/>
            <person name="Lorenzon L."/>
            <person name="Mandel J.R."/>
            <person name="Marage G."/>
            <person name="Marchand G."/>
            <person name="Marquand E."/>
            <person name="Bret-Mestries E."/>
            <person name="Morien E."/>
            <person name="Nambeesan S."/>
            <person name="Nguyen T."/>
            <person name="Pegot-Espagnet P."/>
            <person name="Pouilly N."/>
            <person name="Raftis F."/>
            <person name="Sallet E."/>
            <person name="Schiex T."/>
            <person name="Thomas J."/>
            <person name="Vandecasteele C."/>
            <person name="Vares D."/>
            <person name="Vear F."/>
            <person name="Vautrin S."/>
            <person name="Crespi M."/>
            <person name="Mangin B."/>
            <person name="Burke J.M."/>
            <person name="Salse J."/>
            <person name="Munos S."/>
            <person name="Vincourt P."/>
            <person name="Rieseberg L.H."/>
            <person name="Langlade N.B."/>
        </authorList>
    </citation>
    <scope>NUCLEOTIDE SEQUENCE [LARGE SCALE GENOMIC DNA]</scope>
    <source>
        <strain evidence="2">cv. SF193</strain>
    </source>
</reference>
<evidence type="ECO:0000313" key="1">
    <source>
        <dbReference type="EMBL" id="OTG15944.1"/>
    </source>
</evidence>
<dbReference type="InParanoid" id="A0A251TYG6"/>
<proteinExistence type="predicted"/>
<organism evidence="1 2">
    <name type="scientific">Helianthus annuus</name>
    <name type="common">Common sunflower</name>
    <dbReference type="NCBI Taxonomy" id="4232"/>
    <lineage>
        <taxon>Eukaryota</taxon>
        <taxon>Viridiplantae</taxon>
        <taxon>Streptophyta</taxon>
        <taxon>Embryophyta</taxon>
        <taxon>Tracheophyta</taxon>
        <taxon>Spermatophyta</taxon>
        <taxon>Magnoliopsida</taxon>
        <taxon>eudicotyledons</taxon>
        <taxon>Gunneridae</taxon>
        <taxon>Pentapetalae</taxon>
        <taxon>asterids</taxon>
        <taxon>campanulids</taxon>
        <taxon>Asterales</taxon>
        <taxon>Asteraceae</taxon>
        <taxon>Asteroideae</taxon>
        <taxon>Heliantheae alliance</taxon>
        <taxon>Heliantheae</taxon>
        <taxon>Helianthus</taxon>
    </lineage>
</organism>
<sequence length="70" mass="8159">MIWIRVSYRENVMEHDRSLRGLITMSCEYEITVDLVNGTTLKIFPMIRSEGATIYGFRLKVCLLLVSMLM</sequence>
<dbReference type="EMBL" id="CM007898">
    <property type="protein sequence ID" value="OTG15944.1"/>
    <property type="molecule type" value="Genomic_DNA"/>
</dbReference>
<dbReference type="Proteomes" id="UP000215914">
    <property type="component" value="Chromosome 9"/>
</dbReference>
<name>A0A251TYG6_HELAN</name>
<protein>
    <submittedName>
        <fullName evidence="1">Uncharacterized protein</fullName>
    </submittedName>
</protein>
<evidence type="ECO:0000313" key="2">
    <source>
        <dbReference type="Proteomes" id="UP000215914"/>
    </source>
</evidence>
<dbReference type="AlphaFoldDB" id="A0A251TYG6"/>